<dbReference type="SUPFAM" id="SSF56601">
    <property type="entry name" value="beta-lactamase/transpeptidase-like"/>
    <property type="match status" value="1"/>
</dbReference>
<dbReference type="GO" id="GO:0046677">
    <property type="term" value="P:response to antibiotic"/>
    <property type="evidence" value="ECO:0007669"/>
    <property type="project" value="InterPro"/>
</dbReference>
<gene>
    <name evidence="2" type="ORF">Q604_UNBC16407G0001</name>
</gene>
<dbReference type="PANTHER" id="PTHR35333">
    <property type="entry name" value="BETA-LACTAMASE"/>
    <property type="match status" value="1"/>
</dbReference>
<dbReference type="AlphaFoldDB" id="W1XFE1"/>
<dbReference type="GO" id="GO:0030655">
    <property type="term" value="P:beta-lactam antibiotic catabolic process"/>
    <property type="evidence" value="ECO:0007669"/>
    <property type="project" value="InterPro"/>
</dbReference>
<organism evidence="2">
    <name type="scientific">human gut metagenome</name>
    <dbReference type="NCBI Taxonomy" id="408170"/>
    <lineage>
        <taxon>unclassified sequences</taxon>
        <taxon>metagenomes</taxon>
        <taxon>organismal metagenomes</taxon>
    </lineage>
</organism>
<dbReference type="PANTHER" id="PTHR35333:SF3">
    <property type="entry name" value="BETA-LACTAMASE-TYPE TRANSPEPTIDASE FOLD CONTAINING PROTEIN"/>
    <property type="match status" value="1"/>
</dbReference>
<dbReference type="GO" id="GO:0008800">
    <property type="term" value="F:beta-lactamase activity"/>
    <property type="evidence" value="ECO:0007669"/>
    <property type="project" value="InterPro"/>
</dbReference>
<dbReference type="InterPro" id="IPR012338">
    <property type="entry name" value="Beta-lactam/transpept-like"/>
</dbReference>
<dbReference type="InterPro" id="IPR045155">
    <property type="entry name" value="Beta-lactam_cat"/>
</dbReference>
<name>W1XFE1_9ZZZZ</name>
<sequence>NREYTFFELLVAMLIQSDNTAANKLIDIVGMDTINEDIQSQGLRNTKLNRKTADERAVSSGVENITSALDLSKIWKHLHNSSFLNEKNSTMLIDILQRQQMK</sequence>
<protein>
    <submittedName>
        <fullName evidence="2">Beta-lactamase</fullName>
    </submittedName>
</protein>
<dbReference type="Pfam" id="PF13354">
    <property type="entry name" value="Beta-lactamase2"/>
    <property type="match status" value="1"/>
</dbReference>
<feature type="non-terminal residue" evidence="2">
    <location>
        <position position="102"/>
    </location>
</feature>
<dbReference type="EMBL" id="AZMM01016407">
    <property type="protein sequence ID" value="ETJ29048.1"/>
    <property type="molecule type" value="Genomic_DNA"/>
</dbReference>
<evidence type="ECO:0000313" key="2">
    <source>
        <dbReference type="EMBL" id="ETJ29048.1"/>
    </source>
</evidence>
<comment type="caution">
    <text evidence="2">The sequence shown here is derived from an EMBL/GenBank/DDBJ whole genome shotgun (WGS) entry which is preliminary data.</text>
</comment>
<feature type="non-terminal residue" evidence="2">
    <location>
        <position position="1"/>
    </location>
</feature>
<dbReference type="Gene3D" id="3.40.710.10">
    <property type="entry name" value="DD-peptidase/beta-lactamase superfamily"/>
    <property type="match status" value="1"/>
</dbReference>
<dbReference type="InterPro" id="IPR000871">
    <property type="entry name" value="Beta-lactam_class-A"/>
</dbReference>
<reference evidence="2" key="1">
    <citation type="submission" date="2013-12" db="EMBL/GenBank/DDBJ databases">
        <title>A Varibaculum cambriense genome reconstructed from a premature infant gut community with otherwise low bacterial novelty that shifts toward anaerobic metabolism during the third week of life.</title>
        <authorList>
            <person name="Brown C.T."/>
            <person name="Sharon I."/>
            <person name="Thomas B.C."/>
            <person name="Castelle C.J."/>
            <person name="Morowitz M.J."/>
            <person name="Banfield J.F."/>
        </authorList>
    </citation>
    <scope>NUCLEOTIDE SEQUENCE</scope>
</reference>
<accession>W1XFE1</accession>
<evidence type="ECO:0000259" key="1">
    <source>
        <dbReference type="Pfam" id="PF13354"/>
    </source>
</evidence>
<feature type="domain" description="Beta-lactamase class A catalytic" evidence="1">
    <location>
        <begin position="2"/>
        <end position="101"/>
    </location>
</feature>
<proteinExistence type="predicted"/>